<accession>A0A4D6KTC3</accession>
<evidence type="ECO:0000256" key="4">
    <source>
        <dbReference type="ARBA" id="ARBA00022989"/>
    </source>
</evidence>
<evidence type="ECO:0000313" key="8">
    <source>
        <dbReference type="EMBL" id="QCD79920.1"/>
    </source>
</evidence>
<gene>
    <name evidence="8" type="ORF">DEO72_LG2g238</name>
</gene>
<dbReference type="GO" id="GO:0005737">
    <property type="term" value="C:cytoplasm"/>
    <property type="evidence" value="ECO:0007669"/>
    <property type="project" value="UniProtKB-ARBA"/>
</dbReference>
<dbReference type="PANTHER" id="PTHR31621:SF55">
    <property type="entry name" value="PROTEIN, PUTATIVE-RELATED"/>
    <property type="match status" value="1"/>
</dbReference>
<comment type="subcellular location">
    <subcellularLocation>
        <location evidence="1">Membrane</location>
        <topology evidence="1">Multi-pass membrane protein</topology>
    </subcellularLocation>
</comment>
<evidence type="ECO:0000256" key="1">
    <source>
        <dbReference type="ARBA" id="ARBA00004141"/>
    </source>
</evidence>
<proteinExistence type="inferred from homology"/>
<keyword evidence="5 7" id="KW-0472">Membrane</keyword>
<dbReference type="Proteomes" id="UP000501690">
    <property type="component" value="Linkage Group LG2"/>
</dbReference>
<evidence type="ECO:0000256" key="6">
    <source>
        <dbReference type="SAM" id="MobiDB-lite"/>
    </source>
</evidence>
<dbReference type="AlphaFoldDB" id="A0A4D6KTC3"/>
<sequence>MIADSSSLNTPSPSSTPPSKTSGGVTSTTLASLASLIKLLPTGTVFVFQFLNPVLTNSGECDASNKSLCAVLLVFCGFSCAFSSFTDSYTGSDKQRHYGIVTRNGLWPSPASDSVDLSSYRLKFGDLVHAVLSFSVFAVLGLLDSNTVKCFYPGFESTQKRLLQVLPTAIGVVAGGLFMIFPNDRHGIGYPLTFDSNDTASPNNPSVNA</sequence>
<dbReference type="GO" id="GO:0016020">
    <property type="term" value="C:membrane"/>
    <property type="evidence" value="ECO:0007669"/>
    <property type="project" value="UniProtKB-SubCell"/>
</dbReference>
<dbReference type="EMBL" id="CP039346">
    <property type="protein sequence ID" value="QCD79920.1"/>
    <property type="molecule type" value="Genomic_DNA"/>
</dbReference>
<evidence type="ECO:0008006" key="10">
    <source>
        <dbReference type="Google" id="ProtNLM"/>
    </source>
</evidence>
<evidence type="ECO:0000256" key="2">
    <source>
        <dbReference type="ARBA" id="ARBA00008707"/>
    </source>
</evidence>
<comment type="similarity">
    <text evidence="2">Belongs to the plant DMP1 protein family.</text>
</comment>
<reference evidence="8 9" key="1">
    <citation type="submission" date="2019-04" db="EMBL/GenBank/DDBJ databases">
        <title>An improved genome assembly and genetic linkage map for asparagus bean, Vigna unguiculata ssp. sesquipedialis.</title>
        <authorList>
            <person name="Xia Q."/>
            <person name="Zhang R."/>
            <person name="Dong Y."/>
        </authorList>
    </citation>
    <scope>NUCLEOTIDE SEQUENCE [LARGE SCALE GENOMIC DNA]</scope>
    <source>
        <tissue evidence="8">Leaf</tissue>
    </source>
</reference>
<name>A0A4D6KTC3_VIGUN</name>
<evidence type="ECO:0000313" key="9">
    <source>
        <dbReference type="Proteomes" id="UP000501690"/>
    </source>
</evidence>
<evidence type="ECO:0000256" key="7">
    <source>
        <dbReference type="SAM" id="Phobius"/>
    </source>
</evidence>
<feature type="transmembrane region" description="Helical" evidence="7">
    <location>
        <begin position="127"/>
        <end position="143"/>
    </location>
</feature>
<organism evidence="8 9">
    <name type="scientific">Vigna unguiculata</name>
    <name type="common">Cowpea</name>
    <dbReference type="NCBI Taxonomy" id="3917"/>
    <lineage>
        <taxon>Eukaryota</taxon>
        <taxon>Viridiplantae</taxon>
        <taxon>Streptophyta</taxon>
        <taxon>Embryophyta</taxon>
        <taxon>Tracheophyta</taxon>
        <taxon>Spermatophyta</taxon>
        <taxon>Magnoliopsida</taxon>
        <taxon>eudicotyledons</taxon>
        <taxon>Gunneridae</taxon>
        <taxon>Pentapetalae</taxon>
        <taxon>rosids</taxon>
        <taxon>fabids</taxon>
        <taxon>Fabales</taxon>
        <taxon>Fabaceae</taxon>
        <taxon>Papilionoideae</taxon>
        <taxon>50 kb inversion clade</taxon>
        <taxon>NPAAA clade</taxon>
        <taxon>indigoferoid/millettioid clade</taxon>
        <taxon>Phaseoleae</taxon>
        <taxon>Vigna</taxon>
    </lineage>
</organism>
<dbReference type="Pfam" id="PF05078">
    <property type="entry name" value="DUF679"/>
    <property type="match status" value="1"/>
</dbReference>
<protein>
    <recommendedName>
        <fullName evidence="10">DUF679 domain membrane protein 2</fullName>
    </recommendedName>
</protein>
<feature type="transmembrane region" description="Helical" evidence="7">
    <location>
        <begin position="30"/>
        <end position="55"/>
    </location>
</feature>
<dbReference type="GO" id="GO:0010256">
    <property type="term" value="P:endomembrane system organization"/>
    <property type="evidence" value="ECO:0007669"/>
    <property type="project" value="TreeGrafter"/>
</dbReference>
<evidence type="ECO:0000256" key="3">
    <source>
        <dbReference type="ARBA" id="ARBA00022692"/>
    </source>
</evidence>
<keyword evidence="9" id="KW-1185">Reference proteome</keyword>
<dbReference type="PANTHER" id="PTHR31621">
    <property type="entry name" value="PROTEIN DMP3"/>
    <property type="match status" value="1"/>
</dbReference>
<dbReference type="InterPro" id="IPR007770">
    <property type="entry name" value="DMP"/>
</dbReference>
<evidence type="ECO:0000256" key="5">
    <source>
        <dbReference type="ARBA" id="ARBA00023136"/>
    </source>
</evidence>
<keyword evidence="4 7" id="KW-1133">Transmembrane helix</keyword>
<feature type="transmembrane region" description="Helical" evidence="7">
    <location>
        <begin position="67"/>
        <end position="85"/>
    </location>
</feature>
<feature type="region of interest" description="Disordered" evidence="6">
    <location>
        <begin position="1"/>
        <end position="24"/>
    </location>
</feature>
<keyword evidence="3 7" id="KW-0812">Transmembrane</keyword>
<feature type="transmembrane region" description="Helical" evidence="7">
    <location>
        <begin position="163"/>
        <end position="181"/>
    </location>
</feature>